<evidence type="ECO:0000256" key="1">
    <source>
        <dbReference type="SAM" id="MobiDB-lite"/>
    </source>
</evidence>
<feature type="compositionally biased region" description="Acidic residues" evidence="1">
    <location>
        <begin position="246"/>
        <end position="266"/>
    </location>
</feature>
<reference evidence="2 3" key="1">
    <citation type="journal article" date="2016" name="Mol. Biol. Evol.">
        <title>Comparative Genomics of Early-Diverging Mushroom-Forming Fungi Provides Insights into the Origins of Lignocellulose Decay Capabilities.</title>
        <authorList>
            <person name="Nagy L.G."/>
            <person name="Riley R."/>
            <person name="Tritt A."/>
            <person name="Adam C."/>
            <person name="Daum C."/>
            <person name="Floudas D."/>
            <person name="Sun H."/>
            <person name="Yadav J.S."/>
            <person name="Pangilinan J."/>
            <person name="Larsson K.H."/>
            <person name="Matsuura K."/>
            <person name="Barry K."/>
            <person name="Labutti K."/>
            <person name="Kuo R."/>
            <person name="Ohm R.A."/>
            <person name="Bhattacharya S.S."/>
            <person name="Shirouzu T."/>
            <person name="Yoshinaga Y."/>
            <person name="Martin F.M."/>
            <person name="Grigoriev I.V."/>
            <person name="Hibbett D.S."/>
        </authorList>
    </citation>
    <scope>NUCLEOTIDE SEQUENCE [LARGE SCALE GENOMIC DNA]</scope>
    <source>
        <strain evidence="2 3">93-53</strain>
    </source>
</reference>
<evidence type="ECO:0000313" key="2">
    <source>
        <dbReference type="EMBL" id="KZT01461.1"/>
    </source>
</evidence>
<proteinExistence type="predicted"/>
<gene>
    <name evidence="2" type="ORF">LAESUDRAFT_477909</name>
</gene>
<feature type="compositionally biased region" description="Acidic residues" evidence="1">
    <location>
        <begin position="173"/>
        <end position="184"/>
    </location>
</feature>
<sequence length="729" mass="80400">MTTPFSTPNHLYPTLASSTVPRAPVINPFDKFPQSDFDAWIGDITGALKRVLGYEVPEKEHAPAPAQAQAQAQDQTIESDREDDVVEDSLAEIKARREAKGKQRATTPGDAEQPIVIGSDSEYEHASNILALEHESEDYEDEDEVHEEEEGQPESDEDEQANDSAGEVNELLSDNEGESEDEELAAQAETKASGIYDEDAGDEEEASEGGSDEIALATEHKPESEAGVGYSHAHYGNHDEKMTVDFDMEEDEKDDDYLEEENEQAEEFPPAAETVAQPVSLPDLWDGPRMFAEDLYSGGDVVLDSSAERNPHVLPPEEYVIERAGNEPEPECKTADLSYADVREYPSSHGIAMDKSVGHGEDAAVQHHQFGTTEAAVKKTSEHVQLPDVWDGVRTYGQDFFTGGDLRESDLRTRVPSPSHLTAADDEISMFLTPEALTPQTVQTSAGDLLHPSVEGIPLSKEHEDRVDIGHNAETEETHAVQDDTIIHKQSSMIEEPFYANSEDLQQGEEQQDTILTEEDSQDVAHAELRQGLSESLKALNENRRSPSPPTLNTHVDWSWPPAFVHGRIETGPGHLQTSDTRDESEVIEISDDEAEALPEEEAPAFSSFVDPKETSEHVQEGEASSNQVTEASTLAKEFVDQMEDLAELGDIGRLSPEDIQAIYADLGSFLTTGRERHSAQVKEGSNYRRLADRRRCGGGLSFDAYTCERWPGSSRKVASRTTTENRRC</sequence>
<feature type="compositionally biased region" description="Low complexity" evidence="1">
    <location>
        <begin position="63"/>
        <end position="73"/>
    </location>
</feature>
<dbReference type="GeneID" id="63819653"/>
<feature type="region of interest" description="Disordered" evidence="1">
    <location>
        <begin position="59"/>
        <end position="284"/>
    </location>
</feature>
<feature type="compositionally biased region" description="Acidic residues" evidence="1">
    <location>
        <begin position="135"/>
        <end position="161"/>
    </location>
</feature>
<feature type="compositionally biased region" description="Basic and acidic residues" evidence="1">
    <location>
        <begin position="91"/>
        <end position="101"/>
    </location>
</feature>
<keyword evidence="3" id="KW-1185">Reference proteome</keyword>
<dbReference type="AlphaFoldDB" id="A0A165BQB4"/>
<dbReference type="RefSeq" id="XP_040759201.1">
    <property type="nucleotide sequence ID" value="XM_040902622.1"/>
</dbReference>
<dbReference type="OrthoDB" id="2804229at2759"/>
<evidence type="ECO:0000313" key="3">
    <source>
        <dbReference type="Proteomes" id="UP000076871"/>
    </source>
</evidence>
<dbReference type="EMBL" id="KV427664">
    <property type="protein sequence ID" value="KZT01461.1"/>
    <property type="molecule type" value="Genomic_DNA"/>
</dbReference>
<protein>
    <submittedName>
        <fullName evidence="2">Uncharacterized protein</fullName>
    </submittedName>
</protein>
<name>A0A165BQB4_9APHY</name>
<dbReference type="STRING" id="1314785.A0A165BQB4"/>
<feature type="compositionally biased region" description="Acidic residues" evidence="1">
    <location>
        <begin position="80"/>
        <end position="90"/>
    </location>
</feature>
<feature type="compositionally biased region" description="Acidic residues" evidence="1">
    <location>
        <begin position="196"/>
        <end position="211"/>
    </location>
</feature>
<dbReference type="Proteomes" id="UP000076871">
    <property type="component" value="Unassembled WGS sequence"/>
</dbReference>
<organism evidence="2 3">
    <name type="scientific">Laetiporus sulphureus 93-53</name>
    <dbReference type="NCBI Taxonomy" id="1314785"/>
    <lineage>
        <taxon>Eukaryota</taxon>
        <taxon>Fungi</taxon>
        <taxon>Dikarya</taxon>
        <taxon>Basidiomycota</taxon>
        <taxon>Agaricomycotina</taxon>
        <taxon>Agaricomycetes</taxon>
        <taxon>Polyporales</taxon>
        <taxon>Laetiporus</taxon>
    </lineage>
</organism>
<dbReference type="InParanoid" id="A0A165BQB4"/>
<accession>A0A165BQB4</accession>